<keyword evidence="1" id="KW-0812">Transmembrane</keyword>
<proteinExistence type="predicted"/>
<dbReference type="EMBL" id="ML737585">
    <property type="protein sequence ID" value="KAE8368346.1"/>
    <property type="molecule type" value="Genomic_DNA"/>
</dbReference>
<keyword evidence="1" id="KW-1133">Transmembrane helix</keyword>
<dbReference type="AlphaFoldDB" id="A0A5N7AGQ1"/>
<evidence type="ECO:0000313" key="3">
    <source>
        <dbReference type="Proteomes" id="UP000326268"/>
    </source>
</evidence>
<dbReference type="Proteomes" id="UP000326268">
    <property type="component" value="Unassembled WGS sequence"/>
</dbReference>
<evidence type="ECO:0000313" key="2">
    <source>
        <dbReference type="EMBL" id="KAE8368346.1"/>
    </source>
</evidence>
<accession>A0A5N7AGQ1</accession>
<feature type="transmembrane region" description="Helical" evidence="1">
    <location>
        <begin position="46"/>
        <end position="65"/>
    </location>
</feature>
<keyword evidence="1" id="KW-0472">Membrane</keyword>
<protein>
    <submittedName>
        <fullName evidence="2">Uncharacterized protein</fullName>
    </submittedName>
</protein>
<keyword evidence="3" id="KW-1185">Reference proteome</keyword>
<dbReference type="RefSeq" id="XP_031931427.1">
    <property type="nucleotide sequence ID" value="XM_032065621.1"/>
</dbReference>
<evidence type="ECO:0000256" key="1">
    <source>
        <dbReference type="SAM" id="Phobius"/>
    </source>
</evidence>
<dbReference type="GeneID" id="43650067"/>
<sequence>MYLWSTVPSSYILQKCNCKCLQCQSDITQQAQHFRNIYSIDGKARLYRALYVIAALFHCVVTLHVER</sequence>
<organism evidence="2 3">
    <name type="scientific">Aspergillus caelatus</name>
    <dbReference type="NCBI Taxonomy" id="61420"/>
    <lineage>
        <taxon>Eukaryota</taxon>
        <taxon>Fungi</taxon>
        <taxon>Dikarya</taxon>
        <taxon>Ascomycota</taxon>
        <taxon>Pezizomycotina</taxon>
        <taxon>Eurotiomycetes</taxon>
        <taxon>Eurotiomycetidae</taxon>
        <taxon>Eurotiales</taxon>
        <taxon>Aspergillaceae</taxon>
        <taxon>Aspergillus</taxon>
        <taxon>Aspergillus subgen. Circumdati</taxon>
    </lineage>
</organism>
<name>A0A5N7AGQ1_9EURO</name>
<gene>
    <name evidence="2" type="ORF">BDV27DRAFT_122404</name>
</gene>
<reference evidence="2 3" key="1">
    <citation type="submission" date="2019-04" db="EMBL/GenBank/DDBJ databases">
        <title>Friends and foes A comparative genomics studyof 23 Aspergillus species from section Flavi.</title>
        <authorList>
            <consortium name="DOE Joint Genome Institute"/>
            <person name="Kjaerbolling I."/>
            <person name="Vesth T."/>
            <person name="Frisvad J.C."/>
            <person name="Nybo J.L."/>
            <person name="Theobald S."/>
            <person name="Kildgaard S."/>
            <person name="Isbrandt T."/>
            <person name="Kuo A."/>
            <person name="Sato A."/>
            <person name="Lyhne E.K."/>
            <person name="Kogle M.E."/>
            <person name="Wiebenga A."/>
            <person name="Kun R.S."/>
            <person name="Lubbers R.J."/>
            <person name="Makela M.R."/>
            <person name="Barry K."/>
            <person name="Chovatia M."/>
            <person name="Clum A."/>
            <person name="Daum C."/>
            <person name="Haridas S."/>
            <person name="He G."/>
            <person name="LaButti K."/>
            <person name="Lipzen A."/>
            <person name="Mondo S."/>
            <person name="Riley R."/>
            <person name="Salamov A."/>
            <person name="Simmons B.A."/>
            <person name="Magnuson J.K."/>
            <person name="Henrissat B."/>
            <person name="Mortensen U.H."/>
            <person name="Larsen T.O."/>
            <person name="Devries R.P."/>
            <person name="Grigoriev I.V."/>
            <person name="Machida M."/>
            <person name="Baker S.E."/>
            <person name="Andersen M.R."/>
        </authorList>
    </citation>
    <scope>NUCLEOTIDE SEQUENCE [LARGE SCALE GENOMIC DNA]</scope>
    <source>
        <strain evidence="2 3">CBS 763.97</strain>
    </source>
</reference>